<dbReference type="PROSITE" id="PS52015">
    <property type="entry name" value="TONB_CTD"/>
    <property type="match status" value="1"/>
</dbReference>
<keyword evidence="6 11" id="KW-0812">Transmembrane</keyword>
<dbReference type="PANTHER" id="PTHR33446">
    <property type="entry name" value="PROTEIN TONB-RELATED"/>
    <property type="match status" value="1"/>
</dbReference>
<dbReference type="PANTHER" id="PTHR33446:SF2">
    <property type="entry name" value="PROTEIN TONB"/>
    <property type="match status" value="1"/>
</dbReference>
<comment type="subcellular location">
    <subcellularLocation>
        <location evidence="1">Cell inner membrane</location>
        <topology evidence="1">Single-pass membrane protein</topology>
        <orientation evidence="1">Periplasmic side</orientation>
    </subcellularLocation>
</comment>
<dbReference type="GO" id="GO:0015891">
    <property type="term" value="P:siderophore transport"/>
    <property type="evidence" value="ECO:0007669"/>
    <property type="project" value="InterPro"/>
</dbReference>
<evidence type="ECO:0000313" key="13">
    <source>
        <dbReference type="EMBL" id="MXV51625.1"/>
    </source>
</evidence>
<evidence type="ECO:0000256" key="5">
    <source>
        <dbReference type="ARBA" id="ARBA00022519"/>
    </source>
</evidence>
<dbReference type="EMBL" id="WVHT01000005">
    <property type="protein sequence ID" value="MXV51625.1"/>
    <property type="molecule type" value="Genomic_DNA"/>
</dbReference>
<comment type="caution">
    <text evidence="13">The sequence shown here is derived from an EMBL/GenBank/DDBJ whole genome shotgun (WGS) entry which is preliminary data.</text>
</comment>
<dbReference type="GO" id="GO:0055085">
    <property type="term" value="P:transmembrane transport"/>
    <property type="evidence" value="ECO:0007669"/>
    <property type="project" value="InterPro"/>
</dbReference>
<keyword evidence="9 11" id="KW-0472">Membrane</keyword>
<dbReference type="GO" id="GO:0030288">
    <property type="term" value="C:outer membrane-bounded periplasmic space"/>
    <property type="evidence" value="ECO:0007669"/>
    <property type="project" value="InterPro"/>
</dbReference>
<evidence type="ECO:0000256" key="6">
    <source>
        <dbReference type="ARBA" id="ARBA00022692"/>
    </source>
</evidence>
<dbReference type="InterPro" id="IPR003538">
    <property type="entry name" value="TonB"/>
</dbReference>
<keyword evidence="14" id="KW-1185">Reference proteome</keyword>
<name>A0A7K1YAL3_9SPHI</name>
<feature type="domain" description="TonB C-terminal" evidence="12">
    <location>
        <begin position="182"/>
        <end position="274"/>
    </location>
</feature>
<dbReference type="InterPro" id="IPR006260">
    <property type="entry name" value="TonB/TolA_C"/>
</dbReference>
<reference evidence="13 14" key="1">
    <citation type="submission" date="2019-11" db="EMBL/GenBank/DDBJ databases">
        <title>Pedobacter sp. HMF7647 Genome sequencing and assembly.</title>
        <authorList>
            <person name="Kang H."/>
            <person name="Kim H."/>
            <person name="Joh K."/>
        </authorList>
    </citation>
    <scope>NUCLEOTIDE SEQUENCE [LARGE SCALE GENOMIC DNA]</scope>
    <source>
        <strain evidence="13 14">HMF7647</strain>
    </source>
</reference>
<evidence type="ECO:0000256" key="7">
    <source>
        <dbReference type="ARBA" id="ARBA00022927"/>
    </source>
</evidence>
<evidence type="ECO:0000256" key="10">
    <source>
        <dbReference type="SAM" id="MobiDB-lite"/>
    </source>
</evidence>
<protein>
    <submittedName>
        <fullName evidence="13">TonB family protein</fullName>
    </submittedName>
</protein>
<evidence type="ECO:0000313" key="14">
    <source>
        <dbReference type="Proteomes" id="UP000466586"/>
    </source>
</evidence>
<dbReference type="InterPro" id="IPR037682">
    <property type="entry name" value="TonB_C"/>
</dbReference>
<keyword evidence="3" id="KW-0813">Transport</keyword>
<feature type="compositionally biased region" description="Pro residues" evidence="10">
    <location>
        <begin position="79"/>
        <end position="97"/>
    </location>
</feature>
<dbReference type="Gene3D" id="3.30.1150.10">
    <property type="match status" value="1"/>
</dbReference>
<dbReference type="Pfam" id="PF03544">
    <property type="entry name" value="TonB_C"/>
    <property type="match status" value="1"/>
</dbReference>
<keyword evidence="4" id="KW-1003">Cell membrane</keyword>
<proteinExistence type="inferred from homology"/>
<dbReference type="GO" id="GO:0015031">
    <property type="term" value="P:protein transport"/>
    <property type="evidence" value="ECO:0007669"/>
    <property type="project" value="UniProtKB-KW"/>
</dbReference>
<sequence>MAKLDIFKLDWIDVVFADRNKAYGAYELRKENAKTTNKALVIGSILFILAVSAPIIIKYISGFVPDSKEKTIETEVVLAPPPPVDKNQPPPPPPAEPPKPKVNQVKFPPPVVVPKEQVRDEEPPTVEELKTADPGQKTIQGDPNAEVRIDAPAGEAPKEAAVTEDNGVHDFASVEVLPEFPGGMNKFYDYVGKKYRYPAQAQEQGVSGRVTVSFIVEKDGSLTDIKVLRDLGMGTGEEAVRLLKSSPKWKPGIQNGRPVRVAYTIPIMLNLEAQ</sequence>
<organism evidence="13 14">
    <name type="scientific">Hufsiella arboris</name>
    <dbReference type="NCBI Taxonomy" id="2695275"/>
    <lineage>
        <taxon>Bacteria</taxon>
        <taxon>Pseudomonadati</taxon>
        <taxon>Bacteroidota</taxon>
        <taxon>Sphingobacteriia</taxon>
        <taxon>Sphingobacteriales</taxon>
        <taxon>Sphingobacteriaceae</taxon>
        <taxon>Hufsiella</taxon>
    </lineage>
</organism>
<dbReference type="GO" id="GO:0098797">
    <property type="term" value="C:plasma membrane protein complex"/>
    <property type="evidence" value="ECO:0007669"/>
    <property type="project" value="TreeGrafter"/>
</dbReference>
<evidence type="ECO:0000256" key="8">
    <source>
        <dbReference type="ARBA" id="ARBA00022989"/>
    </source>
</evidence>
<feature type="region of interest" description="Disordered" evidence="10">
    <location>
        <begin position="79"/>
        <end position="106"/>
    </location>
</feature>
<keyword evidence="5" id="KW-0997">Cell inner membrane</keyword>
<evidence type="ECO:0000256" key="9">
    <source>
        <dbReference type="ARBA" id="ARBA00023136"/>
    </source>
</evidence>
<dbReference type="PRINTS" id="PR01374">
    <property type="entry name" value="TONBPROTEIN"/>
</dbReference>
<gene>
    <name evidence="13" type="ORF">GS399_11640</name>
</gene>
<evidence type="ECO:0000256" key="3">
    <source>
        <dbReference type="ARBA" id="ARBA00022448"/>
    </source>
</evidence>
<evidence type="ECO:0000256" key="1">
    <source>
        <dbReference type="ARBA" id="ARBA00004383"/>
    </source>
</evidence>
<evidence type="ECO:0000256" key="4">
    <source>
        <dbReference type="ARBA" id="ARBA00022475"/>
    </source>
</evidence>
<dbReference type="InterPro" id="IPR051045">
    <property type="entry name" value="TonB-dependent_transducer"/>
</dbReference>
<comment type="similarity">
    <text evidence="2">Belongs to the TonB family.</text>
</comment>
<evidence type="ECO:0000256" key="11">
    <source>
        <dbReference type="SAM" id="Phobius"/>
    </source>
</evidence>
<dbReference type="RefSeq" id="WP_160844809.1">
    <property type="nucleotide sequence ID" value="NZ_WVHT01000005.1"/>
</dbReference>
<dbReference type="Proteomes" id="UP000466586">
    <property type="component" value="Unassembled WGS sequence"/>
</dbReference>
<evidence type="ECO:0000256" key="2">
    <source>
        <dbReference type="ARBA" id="ARBA00006555"/>
    </source>
</evidence>
<dbReference type="GO" id="GO:0031992">
    <property type="term" value="F:energy transducer activity"/>
    <property type="evidence" value="ECO:0007669"/>
    <property type="project" value="InterPro"/>
</dbReference>
<keyword evidence="7" id="KW-0653">Protein transport</keyword>
<accession>A0A7K1YAL3</accession>
<keyword evidence="8 11" id="KW-1133">Transmembrane helix</keyword>
<evidence type="ECO:0000259" key="12">
    <source>
        <dbReference type="PROSITE" id="PS52015"/>
    </source>
</evidence>
<dbReference type="SUPFAM" id="SSF74653">
    <property type="entry name" value="TolA/TonB C-terminal domain"/>
    <property type="match status" value="1"/>
</dbReference>
<dbReference type="NCBIfam" id="TIGR01352">
    <property type="entry name" value="tonB_Cterm"/>
    <property type="match status" value="1"/>
</dbReference>
<dbReference type="AlphaFoldDB" id="A0A7K1YAL3"/>
<feature type="transmembrane region" description="Helical" evidence="11">
    <location>
        <begin position="39"/>
        <end position="60"/>
    </location>
</feature>